<comment type="caution">
    <text evidence="1">The sequence shown here is derived from an EMBL/GenBank/DDBJ whole genome shotgun (WGS) entry which is preliminary data.</text>
</comment>
<proteinExistence type="predicted"/>
<protein>
    <submittedName>
        <fullName evidence="1">Uncharacterized protein</fullName>
    </submittedName>
</protein>
<evidence type="ECO:0000313" key="2">
    <source>
        <dbReference type="Proteomes" id="UP000584670"/>
    </source>
</evidence>
<dbReference type="RefSeq" id="WP_186280976.1">
    <property type="nucleotide sequence ID" value="NZ_JACMSF010000004.1"/>
</dbReference>
<accession>A0A7X1IYV4</accession>
<name>A0A7X1IYV4_9ACTN</name>
<dbReference type="EMBL" id="JACMSF010000004">
    <property type="protein sequence ID" value="MBC2901093.1"/>
    <property type="molecule type" value="Genomic_DNA"/>
</dbReference>
<organism evidence="1 2">
    <name type="scientific">Streptomyces cupreus</name>
    <dbReference type="NCBI Taxonomy" id="2759956"/>
    <lineage>
        <taxon>Bacteria</taxon>
        <taxon>Bacillati</taxon>
        <taxon>Actinomycetota</taxon>
        <taxon>Actinomycetes</taxon>
        <taxon>Kitasatosporales</taxon>
        <taxon>Streptomycetaceae</taxon>
        <taxon>Streptomyces</taxon>
    </lineage>
</organism>
<dbReference type="Proteomes" id="UP000584670">
    <property type="component" value="Unassembled WGS sequence"/>
</dbReference>
<gene>
    <name evidence="1" type="ORF">H4N64_05655</name>
</gene>
<reference evidence="1 2" key="1">
    <citation type="submission" date="2020-08" db="EMBL/GenBank/DDBJ databases">
        <title>Streptomyces sp. PSKA01 genome sequencing and assembly.</title>
        <authorList>
            <person name="Mandal S."/>
            <person name="Maiti P.K."/>
            <person name="Das P."/>
        </authorList>
    </citation>
    <scope>NUCLEOTIDE SEQUENCE [LARGE SCALE GENOMIC DNA]</scope>
    <source>
        <strain evidence="1 2">PSKA01</strain>
    </source>
</reference>
<sequence length="48" mass="4974">MRSALRKRPDGLTCAAAALVPASPRLGHEHALATMLTHASHLSVGSGR</sequence>
<evidence type="ECO:0000313" key="1">
    <source>
        <dbReference type="EMBL" id="MBC2901093.1"/>
    </source>
</evidence>
<dbReference type="AlphaFoldDB" id="A0A7X1IYV4"/>
<keyword evidence="2" id="KW-1185">Reference proteome</keyword>